<comment type="similarity">
    <text evidence="12">Belongs to the cytochrome b561 family.</text>
</comment>
<organism evidence="15 16">
    <name type="scientific">Echinimonas agarilytica</name>
    <dbReference type="NCBI Taxonomy" id="1215918"/>
    <lineage>
        <taxon>Bacteria</taxon>
        <taxon>Pseudomonadati</taxon>
        <taxon>Pseudomonadota</taxon>
        <taxon>Gammaproteobacteria</taxon>
        <taxon>Alteromonadales</taxon>
        <taxon>Echinimonadaceae</taxon>
        <taxon>Echinimonas</taxon>
    </lineage>
</organism>
<evidence type="ECO:0000256" key="12">
    <source>
        <dbReference type="ARBA" id="ARBA00037975"/>
    </source>
</evidence>
<feature type="domain" description="Cytochrome b561 bacterial/Ni-hydrogenase" evidence="14">
    <location>
        <begin position="7"/>
        <end position="174"/>
    </location>
</feature>
<dbReference type="GO" id="GO:0020037">
    <property type="term" value="F:heme binding"/>
    <property type="evidence" value="ECO:0007669"/>
    <property type="project" value="TreeGrafter"/>
</dbReference>
<keyword evidence="11 13" id="KW-0472">Membrane</keyword>
<feature type="transmembrane region" description="Helical" evidence="13">
    <location>
        <begin position="45"/>
        <end position="65"/>
    </location>
</feature>
<evidence type="ECO:0000256" key="2">
    <source>
        <dbReference type="ARBA" id="ARBA00004651"/>
    </source>
</evidence>
<dbReference type="GO" id="GO:0046872">
    <property type="term" value="F:metal ion binding"/>
    <property type="evidence" value="ECO:0007669"/>
    <property type="project" value="UniProtKB-KW"/>
</dbReference>
<evidence type="ECO:0000256" key="4">
    <source>
        <dbReference type="ARBA" id="ARBA00022475"/>
    </source>
</evidence>
<dbReference type="GO" id="GO:0005886">
    <property type="term" value="C:plasma membrane"/>
    <property type="evidence" value="ECO:0007669"/>
    <property type="project" value="UniProtKB-SubCell"/>
</dbReference>
<evidence type="ECO:0000259" key="14">
    <source>
        <dbReference type="Pfam" id="PF01292"/>
    </source>
</evidence>
<keyword evidence="5" id="KW-0349">Heme</keyword>
<evidence type="ECO:0000256" key="9">
    <source>
        <dbReference type="ARBA" id="ARBA00022989"/>
    </source>
</evidence>
<keyword evidence="9 13" id="KW-1133">Transmembrane helix</keyword>
<dbReference type="GO" id="GO:0022904">
    <property type="term" value="P:respiratory electron transport chain"/>
    <property type="evidence" value="ECO:0007669"/>
    <property type="project" value="InterPro"/>
</dbReference>
<dbReference type="AlphaFoldDB" id="A0AA42B8U0"/>
<evidence type="ECO:0000256" key="5">
    <source>
        <dbReference type="ARBA" id="ARBA00022617"/>
    </source>
</evidence>
<evidence type="ECO:0000256" key="1">
    <source>
        <dbReference type="ARBA" id="ARBA00001970"/>
    </source>
</evidence>
<gene>
    <name evidence="15" type="ORF">NAF29_17025</name>
</gene>
<evidence type="ECO:0000313" key="16">
    <source>
        <dbReference type="Proteomes" id="UP001165393"/>
    </source>
</evidence>
<keyword evidence="6 13" id="KW-0812">Transmembrane</keyword>
<evidence type="ECO:0000256" key="3">
    <source>
        <dbReference type="ARBA" id="ARBA00022448"/>
    </source>
</evidence>
<evidence type="ECO:0000256" key="8">
    <source>
        <dbReference type="ARBA" id="ARBA00022982"/>
    </source>
</evidence>
<evidence type="ECO:0000256" key="6">
    <source>
        <dbReference type="ARBA" id="ARBA00022692"/>
    </source>
</evidence>
<dbReference type="InterPro" id="IPR011577">
    <property type="entry name" value="Cyt_b561_bac/Ni-Hgenase"/>
</dbReference>
<accession>A0AA42B8U0</accession>
<keyword evidence="8" id="KW-0249">Electron transport</keyword>
<proteinExistence type="inferred from homology"/>
<keyword evidence="3" id="KW-0813">Transport</keyword>
<protein>
    <submittedName>
        <fullName evidence="15">Cytochrome b</fullName>
    </submittedName>
</protein>
<dbReference type="EMBL" id="JAMQGP010000010">
    <property type="protein sequence ID" value="MCM2681354.1"/>
    <property type="molecule type" value="Genomic_DNA"/>
</dbReference>
<dbReference type="Pfam" id="PF01292">
    <property type="entry name" value="Ni_hydr_CYTB"/>
    <property type="match status" value="1"/>
</dbReference>
<comment type="cofactor">
    <cofactor evidence="1">
        <name>heme b</name>
        <dbReference type="ChEBI" id="CHEBI:60344"/>
    </cofactor>
</comment>
<dbReference type="PANTHER" id="PTHR30529">
    <property type="entry name" value="CYTOCHROME B561"/>
    <property type="match status" value="1"/>
</dbReference>
<dbReference type="GO" id="GO:0009055">
    <property type="term" value="F:electron transfer activity"/>
    <property type="evidence" value="ECO:0007669"/>
    <property type="project" value="InterPro"/>
</dbReference>
<dbReference type="InterPro" id="IPR052168">
    <property type="entry name" value="Cytochrome_b561_oxidase"/>
</dbReference>
<dbReference type="Gene3D" id="1.20.950.20">
    <property type="entry name" value="Transmembrane di-heme cytochromes, Chain C"/>
    <property type="match status" value="1"/>
</dbReference>
<dbReference type="InterPro" id="IPR016174">
    <property type="entry name" value="Di-haem_cyt_TM"/>
</dbReference>
<feature type="transmembrane region" description="Helical" evidence="13">
    <location>
        <begin position="12"/>
        <end position="33"/>
    </location>
</feature>
<name>A0AA42B8U0_9GAMM</name>
<evidence type="ECO:0000256" key="13">
    <source>
        <dbReference type="SAM" id="Phobius"/>
    </source>
</evidence>
<feature type="transmembrane region" description="Helical" evidence="13">
    <location>
        <begin position="86"/>
        <end position="107"/>
    </location>
</feature>
<keyword evidence="10" id="KW-0408">Iron</keyword>
<evidence type="ECO:0000313" key="15">
    <source>
        <dbReference type="EMBL" id="MCM2681354.1"/>
    </source>
</evidence>
<reference evidence="15 16" key="1">
    <citation type="journal article" date="2013" name="Antonie Van Leeuwenhoek">
        <title>Echinimonas agarilytica gen. nov., sp. nov., a new gammaproteobacterium isolated from the sea urchin Strongylocentrotus intermedius.</title>
        <authorList>
            <person name="Nedashkovskaya O.I."/>
            <person name="Stenkova A.M."/>
            <person name="Zhukova N.V."/>
            <person name="Van Trappen S."/>
            <person name="Lee J.S."/>
            <person name="Kim S.B."/>
        </authorList>
    </citation>
    <scope>NUCLEOTIDE SEQUENCE [LARGE SCALE GENOMIC DNA]</scope>
    <source>
        <strain evidence="15 16">KMM 6351</strain>
    </source>
</reference>
<comment type="subcellular location">
    <subcellularLocation>
        <location evidence="2">Cell membrane</location>
        <topology evidence="2">Multi-pass membrane protein</topology>
    </subcellularLocation>
</comment>
<evidence type="ECO:0000256" key="10">
    <source>
        <dbReference type="ARBA" id="ARBA00023004"/>
    </source>
</evidence>
<dbReference type="RefSeq" id="WP_251262835.1">
    <property type="nucleotide sequence ID" value="NZ_JAMQGP010000010.1"/>
</dbReference>
<sequence>MSHEQKFHPMVKLMHGLVAIAMIAAIVIILIAGEMPRGPEKFELYFWHKSLGVLVGGLVLFRIWAVVSKGKPKPLGKGIARLAAQWGHRLLYVAMILMPVSGFLMSWSGGRETPFFGLFTIPGASEKLEWLNEITHEVHEIAGNVVIGLIVLHVLGALYHHFIVKDKTLSRMFGR</sequence>
<keyword evidence="16" id="KW-1185">Reference proteome</keyword>
<feature type="transmembrane region" description="Helical" evidence="13">
    <location>
        <begin position="141"/>
        <end position="162"/>
    </location>
</feature>
<evidence type="ECO:0000256" key="11">
    <source>
        <dbReference type="ARBA" id="ARBA00023136"/>
    </source>
</evidence>
<dbReference type="Proteomes" id="UP001165393">
    <property type="component" value="Unassembled WGS sequence"/>
</dbReference>
<comment type="caution">
    <text evidence="15">The sequence shown here is derived from an EMBL/GenBank/DDBJ whole genome shotgun (WGS) entry which is preliminary data.</text>
</comment>
<keyword evidence="7" id="KW-0479">Metal-binding</keyword>
<evidence type="ECO:0000256" key="7">
    <source>
        <dbReference type="ARBA" id="ARBA00022723"/>
    </source>
</evidence>
<dbReference type="PANTHER" id="PTHR30529:SF7">
    <property type="entry name" value="CYTOCHROME B561 BACTERIAL_NI-HYDROGENASE DOMAIN-CONTAINING PROTEIN"/>
    <property type="match status" value="1"/>
</dbReference>
<keyword evidence="4" id="KW-1003">Cell membrane</keyword>
<dbReference type="SUPFAM" id="SSF81342">
    <property type="entry name" value="Transmembrane di-heme cytochromes"/>
    <property type="match status" value="1"/>
</dbReference>